<comment type="caution">
    <text evidence="1">The sequence shown here is derived from an EMBL/GenBank/DDBJ whole genome shotgun (WGS) entry which is preliminary data.</text>
</comment>
<accession>A0A4Z0BEW2</accession>
<dbReference type="OrthoDB" id="9974746at2"/>
<dbReference type="AlphaFoldDB" id="A0A4Z0BEW2"/>
<proteinExistence type="predicted"/>
<evidence type="ECO:0000313" key="2">
    <source>
        <dbReference type="Proteomes" id="UP000297839"/>
    </source>
</evidence>
<gene>
    <name evidence="1" type="ORF">EZ216_19845</name>
</gene>
<dbReference type="EMBL" id="SMLK01000010">
    <property type="protein sequence ID" value="TFY96644.1"/>
    <property type="molecule type" value="Genomic_DNA"/>
</dbReference>
<organism evidence="1 2">
    <name type="scientific">Ramlibacter humi</name>
    <dbReference type="NCBI Taxonomy" id="2530451"/>
    <lineage>
        <taxon>Bacteria</taxon>
        <taxon>Pseudomonadati</taxon>
        <taxon>Pseudomonadota</taxon>
        <taxon>Betaproteobacteria</taxon>
        <taxon>Burkholderiales</taxon>
        <taxon>Comamonadaceae</taxon>
        <taxon>Ramlibacter</taxon>
    </lineage>
</organism>
<dbReference type="Proteomes" id="UP000297839">
    <property type="component" value="Unassembled WGS sequence"/>
</dbReference>
<sequence>MARLLADWLPKVDSSYRRDGLSMLADNAHLLVGGTVAGPFRLIERQSAGSAVAAYGGAYLRIEGIPPQLPLFSSRSFVMIGKVTEVVRLSEFWDRPVAKVQWLAGGDCAIEGSAAARAGLGCLPWQGLRRRLPQ</sequence>
<reference evidence="1 2" key="1">
    <citation type="submission" date="2019-03" db="EMBL/GenBank/DDBJ databases">
        <title>Ramlibacter sp. 18x22-1, whole genome shotgun sequence.</title>
        <authorList>
            <person name="Zhang X."/>
            <person name="Feng G."/>
            <person name="Zhu H."/>
        </authorList>
    </citation>
    <scope>NUCLEOTIDE SEQUENCE [LARGE SCALE GENOMIC DNA]</scope>
    <source>
        <strain evidence="1 2">18x22-1</strain>
    </source>
</reference>
<keyword evidence="2" id="KW-1185">Reference proteome</keyword>
<evidence type="ECO:0000313" key="1">
    <source>
        <dbReference type="EMBL" id="TFY96644.1"/>
    </source>
</evidence>
<protein>
    <submittedName>
        <fullName evidence="1">Uncharacterized protein</fullName>
    </submittedName>
</protein>
<name>A0A4Z0BEW2_9BURK</name>